<evidence type="ECO:0000256" key="6">
    <source>
        <dbReference type="ARBA" id="ARBA00022692"/>
    </source>
</evidence>
<evidence type="ECO:0000256" key="10">
    <source>
        <dbReference type="ARBA" id="ARBA00022833"/>
    </source>
</evidence>
<feature type="compositionally biased region" description="Basic and acidic residues" evidence="15">
    <location>
        <begin position="342"/>
        <end position="352"/>
    </location>
</feature>
<keyword evidence="5" id="KW-0808">Transferase</keyword>
<dbReference type="PROSITE" id="PS50089">
    <property type="entry name" value="ZF_RING_2"/>
    <property type="match status" value="1"/>
</dbReference>
<gene>
    <name evidence="19" type="ORF">HS088_TW11G00668</name>
</gene>
<dbReference type="EC" id="2.3.2.27" evidence="4"/>
<comment type="catalytic activity">
    <reaction evidence="1">
        <text>S-ubiquitinyl-[E2 ubiquitin-conjugating enzyme]-L-cysteine + [acceptor protein]-L-lysine = [E2 ubiquitin-conjugating enzyme]-L-cysteine + N(6)-ubiquitinyl-[acceptor protein]-L-lysine.</text>
        <dbReference type="EC" id="2.3.2.27"/>
    </reaction>
</comment>
<dbReference type="GO" id="GO:0008270">
    <property type="term" value="F:zinc ion binding"/>
    <property type="evidence" value="ECO:0007669"/>
    <property type="project" value="UniProtKB-KW"/>
</dbReference>
<evidence type="ECO:0000256" key="17">
    <source>
        <dbReference type="SAM" id="SignalP"/>
    </source>
</evidence>
<reference evidence="19 20" key="1">
    <citation type="journal article" date="2020" name="Nat. Commun.">
        <title>Genome of Tripterygium wilfordii and identification of cytochrome P450 involved in triptolide biosynthesis.</title>
        <authorList>
            <person name="Tu L."/>
            <person name="Su P."/>
            <person name="Zhang Z."/>
            <person name="Gao L."/>
            <person name="Wang J."/>
            <person name="Hu T."/>
            <person name="Zhou J."/>
            <person name="Zhang Y."/>
            <person name="Zhao Y."/>
            <person name="Liu Y."/>
            <person name="Song Y."/>
            <person name="Tong Y."/>
            <person name="Lu Y."/>
            <person name="Yang J."/>
            <person name="Xu C."/>
            <person name="Jia M."/>
            <person name="Peters R.J."/>
            <person name="Huang L."/>
            <person name="Gao W."/>
        </authorList>
    </citation>
    <scope>NUCLEOTIDE SEQUENCE [LARGE SCALE GENOMIC DNA]</scope>
    <source>
        <strain evidence="20">cv. XIE 37</strain>
        <tissue evidence="19">Leaf</tissue>
    </source>
</reference>
<evidence type="ECO:0000256" key="4">
    <source>
        <dbReference type="ARBA" id="ARBA00012483"/>
    </source>
</evidence>
<dbReference type="PANTHER" id="PTHR14155">
    <property type="entry name" value="RING FINGER DOMAIN-CONTAINING"/>
    <property type="match status" value="1"/>
</dbReference>
<evidence type="ECO:0000256" key="14">
    <source>
        <dbReference type="PROSITE-ProRule" id="PRU00175"/>
    </source>
</evidence>
<dbReference type="SMART" id="SM00184">
    <property type="entry name" value="RING"/>
    <property type="match status" value="1"/>
</dbReference>
<evidence type="ECO:0000259" key="18">
    <source>
        <dbReference type="PROSITE" id="PS50089"/>
    </source>
</evidence>
<keyword evidence="11 16" id="KW-1133">Transmembrane helix</keyword>
<evidence type="ECO:0000256" key="7">
    <source>
        <dbReference type="ARBA" id="ARBA00022723"/>
    </source>
</evidence>
<dbReference type="InterPro" id="IPR001841">
    <property type="entry name" value="Znf_RING"/>
</dbReference>
<organism evidence="19 20">
    <name type="scientific">Tripterygium wilfordii</name>
    <name type="common">Thunder God vine</name>
    <dbReference type="NCBI Taxonomy" id="458696"/>
    <lineage>
        <taxon>Eukaryota</taxon>
        <taxon>Viridiplantae</taxon>
        <taxon>Streptophyta</taxon>
        <taxon>Embryophyta</taxon>
        <taxon>Tracheophyta</taxon>
        <taxon>Spermatophyta</taxon>
        <taxon>Magnoliopsida</taxon>
        <taxon>eudicotyledons</taxon>
        <taxon>Gunneridae</taxon>
        <taxon>Pentapetalae</taxon>
        <taxon>rosids</taxon>
        <taxon>fabids</taxon>
        <taxon>Celastrales</taxon>
        <taxon>Celastraceae</taxon>
        <taxon>Tripterygium</taxon>
    </lineage>
</organism>
<evidence type="ECO:0000256" key="1">
    <source>
        <dbReference type="ARBA" id="ARBA00000900"/>
    </source>
</evidence>
<evidence type="ECO:0000256" key="12">
    <source>
        <dbReference type="ARBA" id="ARBA00023136"/>
    </source>
</evidence>
<dbReference type="GO" id="GO:0016020">
    <property type="term" value="C:membrane"/>
    <property type="evidence" value="ECO:0007669"/>
    <property type="project" value="UniProtKB-SubCell"/>
</dbReference>
<comment type="pathway">
    <text evidence="3">Protein modification; protein ubiquitination.</text>
</comment>
<keyword evidence="10" id="KW-0862">Zinc</keyword>
<keyword evidence="7" id="KW-0479">Metal-binding</keyword>
<keyword evidence="20" id="KW-1185">Reference proteome</keyword>
<dbReference type="PANTHER" id="PTHR14155:SF263">
    <property type="entry name" value="E3 UBIQUITIN-PROTEIN LIGASE ATL6"/>
    <property type="match status" value="1"/>
</dbReference>
<protein>
    <recommendedName>
        <fullName evidence="4">RING-type E3 ubiquitin transferase</fullName>
        <ecNumber evidence="4">2.3.2.27</ecNumber>
    </recommendedName>
</protein>
<dbReference type="FunCoup" id="A0A7J7D2P7">
    <property type="interactions" value="38"/>
</dbReference>
<feature type="region of interest" description="Disordered" evidence="15">
    <location>
        <begin position="329"/>
        <end position="361"/>
    </location>
</feature>
<dbReference type="SUPFAM" id="SSF57850">
    <property type="entry name" value="RING/U-box"/>
    <property type="match status" value="1"/>
</dbReference>
<evidence type="ECO:0000256" key="5">
    <source>
        <dbReference type="ARBA" id="ARBA00022679"/>
    </source>
</evidence>
<feature type="compositionally biased region" description="Acidic residues" evidence="15">
    <location>
        <begin position="175"/>
        <end position="185"/>
    </location>
</feature>
<feature type="region of interest" description="Disordered" evidence="15">
    <location>
        <begin position="165"/>
        <end position="250"/>
    </location>
</feature>
<name>A0A7J7D2P7_TRIWF</name>
<proteinExistence type="inferred from homology"/>
<keyword evidence="8 14" id="KW-0863">Zinc-finger</keyword>
<dbReference type="InterPro" id="IPR053238">
    <property type="entry name" value="RING-H2_zinc_finger"/>
</dbReference>
<keyword evidence="17" id="KW-0732">Signal</keyword>
<comment type="similarity">
    <text evidence="13">Belongs to the RING-type zinc finger family. ATL subfamily.</text>
</comment>
<evidence type="ECO:0000256" key="2">
    <source>
        <dbReference type="ARBA" id="ARBA00004167"/>
    </source>
</evidence>
<dbReference type="OrthoDB" id="8062037at2759"/>
<evidence type="ECO:0000256" key="16">
    <source>
        <dbReference type="SAM" id="Phobius"/>
    </source>
</evidence>
<comment type="subcellular location">
    <subcellularLocation>
        <location evidence="2">Membrane</location>
        <topology evidence="2">Single-pass membrane protein</topology>
    </subcellularLocation>
</comment>
<evidence type="ECO:0000256" key="9">
    <source>
        <dbReference type="ARBA" id="ARBA00022786"/>
    </source>
</evidence>
<evidence type="ECO:0000256" key="3">
    <source>
        <dbReference type="ARBA" id="ARBA00004906"/>
    </source>
</evidence>
<dbReference type="AlphaFoldDB" id="A0A7J7D2P7"/>
<dbReference type="CDD" id="cd16461">
    <property type="entry name" value="RING-H2_EL5-like"/>
    <property type="match status" value="1"/>
</dbReference>
<evidence type="ECO:0000256" key="11">
    <source>
        <dbReference type="ARBA" id="ARBA00022989"/>
    </source>
</evidence>
<dbReference type="Pfam" id="PF13639">
    <property type="entry name" value="zf-RING_2"/>
    <property type="match status" value="1"/>
</dbReference>
<keyword evidence="6 16" id="KW-0812">Transmembrane</keyword>
<sequence length="361" mass="40191">MKSCAAMHGIISLILLLLLPYAMGQSPPSPDPYPYVKFSPSMAIIIVVLIAALFFMGFFSIYIRQCSDTRNGTGIVRPVTGRSRRAARGLDPAVIENLPTFPYSEVKELKIGKGALECAVCLMEFEDDETLRLIPKCDHVFHHDCIDAWLVSHTTCPVCRANLVPEPSESTPDLPESDSESDIEAQNDAVPAELDRDETLLVQKRPPEPELMNVNQTLNRNRTRGSRSGRPLKFPRSHSTGHSLVQPGENMDRFTLKLPADVRKQIMNRRLNRATSLLLLPREGSTRKGYRSGSSKGKNLARFDRLDSRAKSDRWVFSMAPPFLTRASSIRSQTMAANGEGPSRRLPEKEAPLAETSRPPV</sequence>
<feature type="domain" description="RING-type" evidence="18">
    <location>
        <begin position="118"/>
        <end position="160"/>
    </location>
</feature>
<feature type="signal peptide" evidence="17">
    <location>
        <begin position="1"/>
        <end position="24"/>
    </location>
</feature>
<evidence type="ECO:0000313" key="19">
    <source>
        <dbReference type="EMBL" id="KAF5740593.1"/>
    </source>
</evidence>
<dbReference type="EMBL" id="JAAARO010000011">
    <property type="protein sequence ID" value="KAF5740593.1"/>
    <property type="molecule type" value="Genomic_DNA"/>
</dbReference>
<dbReference type="Gene3D" id="3.30.40.10">
    <property type="entry name" value="Zinc/RING finger domain, C3HC4 (zinc finger)"/>
    <property type="match status" value="1"/>
</dbReference>
<comment type="caution">
    <text evidence="19">The sequence shown here is derived from an EMBL/GenBank/DDBJ whole genome shotgun (WGS) entry which is preliminary data.</text>
</comment>
<dbReference type="InterPro" id="IPR013083">
    <property type="entry name" value="Znf_RING/FYVE/PHD"/>
</dbReference>
<evidence type="ECO:0000256" key="15">
    <source>
        <dbReference type="SAM" id="MobiDB-lite"/>
    </source>
</evidence>
<evidence type="ECO:0000256" key="13">
    <source>
        <dbReference type="ARBA" id="ARBA00024209"/>
    </source>
</evidence>
<evidence type="ECO:0000256" key="8">
    <source>
        <dbReference type="ARBA" id="ARBA00022771"/>
    </source>
</evidence>
<keyword evidence="12 16" id="KW-0472">Membrane</keyword>
<dbReference type="FunFam" id="3.30.40.10:FF:000187">
    <property type="entry name" value="E3 ubiquitin-protein ligase ATL6"/>
    <property type="match status" value="1"/>
</dbReference>
<dbReference type="InParanoid" id="A0A7J7D2P7"/>
<dbReference type="GO" id="GO:0061630">
    <property type="term" value="F:ubiquitin protein ligase activity"/>
    <property type="evidence" value="ECO:0007669"/>
    <property type="project" value="UniProtKB-EC"/>
</dbReference>
<evidence type="ECO:0000313" key="20">
    <source>
        <dbReference type="Proteomes" id="UP000593562"/>
    </source>
</evidence>
<accession>A0A7J7D2P7</accession>
<keyword evidence="9" id="KW-0833">Ubl conjugation pathway</keyword>
<feature type="transmembrane region" description="Helical" evidence="16">
    <location>
        <begin position="40"/>
        <end position="63"/>
    </location>
</feature>
<feature type="chain" id="PRO_5029576031" description="RING-type E3 ubiquitin transferase" evidence="17">
    <location>
        <begin position="25"/>
        <end position="361"/>
    </location>
</feature>
<dbReference type="Proteomes" id="UP000593562">
    <property type="component" value="Unassembled WGS sequence"/>
</dbReference>